<reference evidence="3 4" key="1">
    <citation type="submission" date="2019-01" db="EMBL/GenBank/DDBJ databases">
        <title>Sequencing of cultivated peanut Arachis hypogaea provides insights into genome evolution and oil improvement.</title>
        <authorList>
            <person name="Chen X."/>
        </authorList>
    </citation>
    <scope>NUCLEOTIDE SEQUENCE [LARGE SCALE GENOMIC DNA]</scope>
    <source>
        <strain evidence="4">cv. Fuhuasheng</strain>
        <tissue evidence="3">Leaves</tissue>
    </source>
</reference>
<dbReference type="AlphaFoldDB" id="A0A445BXQ6"/>
<feature type="region of interest" description="Disordered" evidence="2">
    <location>
        <begin position="181"/>
        <end position="233"/>
    </location>
</feature>
<sequence>MSEGGDEVGDDGTKRKGFFSIIFVFNVSGQLSSDSSNVEVKKKEYEGLQRGIEGQIKELKEWFAARMKDIELKERQIEERMKKLDSKEKQFEGQLEEVESIRKKYESKLNEILFKEKQVEAQLKELEDPMDSHDKKGDQAMAIDDSHIFLLEQLMKISPDIESHDDRPLAPLPIHVAIPEHEAEEGEEESDEDYVAESRDSESSDGDDDDEFLPETPAGAVPRHVLPPLHPIPALSAVPSHYHTLDLDANEGAPDCWTCRSSDTLRSVT</sequence>
<dbReference type="Proteomes" id="UP000289738">
    <property type="component" value="Chromosome A08"/>
</dbReference>
<organism evidence="3 4">
    <name type="scientific">Arachis hypogaea</name>
    <name type="common">Peanut</name>
    <dbReference type="NCBI Taxonomy" id="3818"/>
    <lineage>
        <taxon>Eukaryota</taxon>
        <taxon>Viridiplantae</taxon>
        <taxon>Streptophyta</taxon>
        <taxon>Embryophyta</taxon>
        <taxon>Tracheophyta</taxon>
        <taxon>Spermatophyta</taxon>
        <taxon>Magnoliopsida</taxon>
        <taxon>eudicotyledons</taxon>
        <taxon>Gunneridae</taxon>
        <taxon>Pentapetalae</taxon>
        <taxon>rosids</taxon>
        <taxon>fabids</taxon>
        <taxon>Fabales</taxon>
        <taxon>Fabaceae</taxon>
        <taxon>Papilionoideae</taxon>
        <taxon>50 kb inversion clade</taxon>
        <taxon>dalbergioids sensu lato</taxon>
        <taxon>Dalbergieae</taxon>
        <taxon>Pterocarpus clade</taxon>
        <taxon>Arachis</taxon>
    </lineage>
</organism>
<feature type="compositionally biased region" description="Polar residues" evidence="2">
    <location>
        <begin position="259"/>
        <end position="269"/>
    </location>
</feature>
<feature type="compositionally biased region" description="Acidic residues" evidence="2">
    <location>
        <begin position="203"/>
        <end position="213"/>
    </location>
</feature>
<proteinExistence type="predicted"/>
<comment type="caution">
    <text evidence="3">The sequence shown here is derived from an EMBL/GenBank/DDBJ whole genome shotgun (WGS) entry which is preliminary data.</text>
</comment>
<evidence type="ECO:0000313" key="3">
    <source>
        <dbReference type="EMBL" id="RYR43519.1"/>
    </source>
</evidence>
<name>A0A445BXQ6_ARAHY</name>
<accession>A0A445BXQ6</accession>
<keyword evidence="1" id="KW-0175">Coiled coil</keyword>
<feature type="compositionally biased region" description="Acidic residues" evidence="2">
    <location>
        <begin position="182"/>
        <end position="195"/>
    </location>
</feature>
<feature type="region of interest" description="Disordered" evidence="2">
    <location>
        <begin position="249"/>
        <end position="269"/>
    </location>
</feature>
<evidence type="ECO:0000313" key="4">
    <source>
        <dbReference type="Proteomes" id="UP000289738"/>
    </source>
</evidence>
<gene>
    <name evidence="3" type="ORF">Ahy_A08g039921</name>
</gene>
<evidence type="ECO:0000256" key="2">
    <source>
        <dbReference type="SAM" id="MobiDB-lite"/>
    </source>
</evidence>
<protein>
    <submittedName>
        <fullName evidence="3">Uncharacterized protein</fullName>
    </submittedName>
</protein>
<feature type="coiled-coil region" evidence="1">
    <location>
        <begin position="67"/>
        <end position="108"/>
    </location>
</feature>
<evidence type="ECO:0000256" key="1">
    <source>
        <dbReference type="SAM" id="Coils"/>
    </source>
</evidence>
<keyword evidence="4" id="KW-1185">Reference proteome</keyword>
<dbReference type="EMBL" id="SDMP01000008">
    <property type="protein sequence ID" value="RYR43519.1"/>
    <property type="molecule type" value="Genomic_DNA"/>
</dbReference>